<dbReference type="EMBL" id="CZCZ02000010">
    <property type="protein sequence ID" value="CAC5341919.1"/>
    <property type="molecule type" value="Genomic_DNA"/>
</dbReference>
<dbReference type="Proteomes" id="UP000196521">
    <property type="component" value="Unassembled WGS sequence"/>
</dbReference>
<keyword evidence="2" id="KW-1185">Reference proteome</keyword>
<reference evidence="1" key="1">
    <citation type="submission" date="2020-05" db="EMBL/GenBank/DDBJ databases">
        <authorList>
            <consortium name="Genoscope - CEA"/>
            <person name="William W."/>
        </authorList>
    </citation>
    <scope>NUCLEOTIDE SEQUENCE [LARGE SCALE GENOMIC DNA]</scope>
    <source>
        <strain evidence="1">PCC 7821</strain>
    </source>
</reference>
<accession>A0A6J7ZIA6</accession>
<evidence type="ECO:0000313" key="1">
    <source>
        <dbReference type="EMBL" id="CAC5341919.1"/>
    </source>
</evidence>
<proteinExistence type="predicted"/>
<evidence type="ECO:0000313" key="2">
    <source>
        <dbReference type="Proteomes" id="UP000196521"/>
    </source>
</evidence>
<organism evidence="1 2">
    <name type="scientific">Planktothrix rubescens CCAP 1459/22</name>
    <dbReference type="NCBI Taxonomy" id="329571"/>
    <lineage>
        <taxon>Bacteria</taxon>
        <taxon>Bacillati</taxon>
        <taxon>Cyanobacteriota</taxon>
        <taxon>Cyanophyceae</taxon>
        <taxon>Oscillatoriophycideae</taxon>
        <taxon>Oscillatoriales</taxon>
        <taxon>Microcoleaceae</taxon>
        <taxon>Planktothrix</taxon>
    </lineage>
</organism>
<name>A0A6J7ZIA6_PLARU</name>
<dbReference type="AlphaFoldDB" id="A0A6J7ZIA6"/>
<comment type="caution">
    <text evidence="1">The sequence shown here is derived from an EMBL/GenBank/DDBJ whole genome shotgun (WGS) entry which is preliminary data.</text>
</comment>
<sequence length="72" mass="8671">MWFFSNKKNALFLNEVEGRVHLSGENFKIFFNQKIQCPYYNQFREYLATKISHRIDVKANIEVINRDKSKNV</sequence>
<protein>
    <submittedName>
        <fullName evidence="1">Uncharacterized protein</fullName>
    </submittedName>
</protein>
<gene>
    <name evidence="1" type="ORF">PLAN_150034</name>
</gene>